<dbReference type="OrthoDB" id="757266at2759"/>
<reference evidence="1 2" key="1">
    <citation type="journal article" date="2020" name="Nat. Food">
        <title>A phased Vanilla planifolia genome enables genetic improvement of flavour and production.</title>
        <authorList>
            <person name="Hasing T."/>
            <person name="Tang H."/>
            <person name="Brym M."/>
            <person name="Khazi F."/>
            <person name="Huang T."/>
            <person name="Chambers A.H."/>
        </authorList>
    </citation>
    <scope>NUCLEOTIDE SEQUENCE [LARGE SCALE GENOMIC DNA]</scope>
    <source>
        <tissue evidence="1">Leaf</tissue>
    </source>
</reference>
<gene>
    <name evidence="1" type="ORF">HPP92_014916</name>
</gene>
<organism evidence="1 2">
    <name type="scientific">Vanilla planifolia</name>
    <name type="common">Vanilla</name>
    <dbReference type="NCBI Taxonomy" id="51239"/>
    <lineage>
        <taxon>Eukaryota</taxon>
        <taxon>Viridiplantae</taxon>
        <taxon>Streptophyta</taxon>
        <taxon>Embryophyta</taxon>
        <taxon>Tracheophyta</taxon>
        <taxon>Spermatophyta</taxon>
        <taxon>Magnoliopsida</taxon>
        <taxon>Liliopsida</taxon>
        <taxon>Asparagales</taxon>
        <taxon>Orchidaceae</taxon>
        <taxon>Vanilloideae</taxon>
        <taxon>Vanilleae</taxon>
        <taxon>Vanilla</taxon>
    </lineage>
</organism>
<accession>A0A835QI80</accession>
<name>A0A835QI80_VANPL</name>
<keyword evidence="2" id="KW-1185">Reference proteome</keyword>
<protein>
    <submittedName>
        <fullName evidence="1">Uncharacterized protein</fullName>
    </submittedName>
</protein>
<dbReference type="EMBL" id="JADCNL010000007">
    <property type="protein sequence ID" value="KAG0473059.1"/>
    <property type="molecule type" value="Genomic_DNA"/>
</dbReference>
<dbReference type="AlphaFoldDB" id="A0A835QI80"/>
<dbReference type="Proteomes" id="UP000636800">
    <property type="component" value="Chromosome 7"/>
</dbReference>
<sequence>MERNLSGRMPMEVVYKSGRKFQMDIRSEVGKTFLEGTKLSGEFTMGILDEEQKLVQRKRNSGFLGHDGIKPFSTMHFAVSQRLVGRPVPQKQNCFLQATIATINIFMSKKEFGEGETGSPSQPG</sequence>
<proteinExistence type="predicted"/>
<comment type="caution">
    <text evidence="1">The sequence shown here is derived from an EMBL/GenBank/DDBJ whole genome shotgun (WGS) entry which is preliminary data.</text>
</comment>
<evidence type="ECO:0000313" key="2">
    <source>
        <dbReference type="Proteomes" id="UP000636800"/>
    </source>
</evidence>
<evidence type="ECO:0000313" key="1">
    <source>
        <dbReference type="EMBL" id="KAG0473059.1"/>
    </source>
</evidence>